<gene>
    <name evidence="1" type="ORF">ACFQY0_20270</name>
</gene>
<name>A0ABW2LDX8_9BACT</name>
<organism evidence="1 2">
    <name type="scientific">Haloferula chungangensis</name>
    <dbReference type="NCBI Taxonomy" id="1048331"/>
    <lineage>
        <taxon>Bacteria</taxon>
        <taxon>Pseudomonadati</taxon>
        <taxon>Verrucomicrobiota</taxon>
        <taxon>Verrucomicrobiia</taxon>
        <taxon>Verrucomicrobiales</taxon>
        <taxon>Verrucomicrobiaceae</taxon>
        <taxon>Haloferula</taxon>
    </lineage>
</organism>
<evidence type="ECO:0000313" key="2">
    <source>
        <dbReference type="Proteomes" id="UP001596472"/>
    </source>
</evidence>
<sequence length="110" mass="11901">MLQNVGAAPLPFLAAAAQSDADYRNRYSRSAECEYFMNHCNCGAPFGDYFLHSEPGHAFYPIGESGVKAIKAHRINCHDPLEFDCGFGGWSSLCPVENGTAGERITVPSA</sequence>
<reference evidence="2" key="1">
    <citation type="journal article" date="2019" name="Int. J. Syst. Evol. Microbiol.">
        <title>The Global Catalogue of Microorganisms (GCM) 10K type strain sequencing project: providing services to taxonomists for standard genome sequencing and annotation.</title>
        <authorList>
            <consortium name="The Broad Institute Genomics Platform"/>
            <consortium name="The Broad Institute Genome Sequencing Center for Infectious Disease"/>
            <person name="Wu L."/>
            <person name="Ma J."/>
        </authorList>
    </citation>
    <scope>NUCLEOTIDE SEQUENCE [LARGE SCALE GENOMIC DNA]</scope>
    <source>
        <strain evidence="2">CGMCC 4.1467</strain>
    </source>
</reference>
<keyword evidence="2" id="KW-1185">Reference proteome</keyword>
<comment type="caution">
    <text evidence="1">The sequence shown here is derived from an EMBL/GenBank/DDBJ whole genome shotgun (WGS) entry which is preliminary data.</text>
</comment>
<proteinExistence type="predicted"/>
<dbReference type="Proteomes" id="UP001596472">
    <property type="component" value="Unassembled WGS sequence"/>
</dbReference>
<protein>
    <submittedName>
        <fullName evidence="1">Uncharacterized protein</fullName>
    </submittedName>
</protein>
<dbReference type="EMBL" id="JBHTBS010000019">
    <property type="protein sequence ID" value="MFC7339538.1"/>
    <property type="molecule type" value="Genomic_DNA"/>
</dbReference>
<accession>A0ABW2LDX8</accession>
<evidence type="ECO:0000313" key="1">
    <source>
        <dbReference type="EMBL" id="MFC7339538.1"/>
    </source>
</evidence>